<dbReference type="Proteomes" id="UP000634136">
    <property type="component" value="Unassembled WGS sequence"/>
</dbReference>
<dbReference type="PANTHER" id="PTHR46481:SF6">
    <property type="entry name" value="ZINC FINGER BED DOMAIN-CONTAINING PROTEIN RICESLEEPER 2-LIKE"/>
    <property type="match status" value="1"/>
</dbReference>
<evidence type="ECO:0000256" key="1">
    <source>
        <dbReference type="SAM" id="MobiDB-lite"/>
    </source>
</evidence>
<dbReference type="InterPro" id="IPR012337">
    <property type="entry name" value="RNaseH-like_sf"/>
</dbReference>
<evidence type="ECO:0000313" key="2">
    <source>
        <dbReference type="EMBL" id="KAF7825776.1"/>
    </source>
</evidence>
<dbReference type="AlphaFoldDB" id="A0A834TRV7"/>
<dbReference type="EMBL" id="JAAIUW010000006">
    <property type="protein sequence ID" value="KAF7825776.1"/>
    <property type="molecule type" value="Genomic_DNA"/>
</dbReference>
<reference evidence="2" key="1">
    <citation type="submission" date="2020-09" db="EMBL/GenBank/DDBJ databases">
        <title>Genome-Enabled Discovery of Anthraquinone Biosynthesis in Senna tora.</title>
        <authorList>
            <person name="Kang S.-H."/>
            <person name="Pandey R.P."/>
            <person name="Lee C.-M."/>
            <person name="Sim J.-S."/>
            <person name="Jeong J.-T."/>
            <person name="Choi B.-S."/>
            <person name="Jung M."/>
            <person name="Ginzburg D."/>
            <person name="Zhao K."/>
            <person name="Won S.Y."/>
            <person name="Oh T.-J."/>
            <person name="Yu Y."/>
            <person name="Kim N.-H."/>
            <person name="Lee O.R."/>
            <person name="Lee T.-H."/>
            <person name="Bashyal P."/>
            <person name="Kim T.-S."/>
            <person name="Lee W.-H."/>
            <person name="Kawkins C."/>
            <person name="Kim C.-K."/>
            <person name="Kim J.S."/>
            <person name="Ahn B.O."/>
            <person name="Rhee S.Y."/>
            <person name="Sohng J.K."/>
        </authorList>
    </citation>
    <scope>NUCLEOTIDE SEQUENCE</scope>
    <source>
        <tissue evidence="2">Leaf</tissue>
    </source>
</reference>
<dbReference type="OrthoDB" id="2610923at2759"/>
<gene>
    <name evidence="2" type="ORF">G2W53_016940</name>
</gene>
<dbReference type="InterPro" id="IPR052035">
    <property type="entry name" value="ZnF_BED_domain_contain"/>
</dbReference>
<evidence type="ECO:0000313" key="3">
    <source>
        <dbReference type="Proteomes" id="UP000634136"/>
    </source>
</evidence>
<organism evidence="2 3">
    <name type="scientific">Senna tora</name>
    <dbReference type="NCBI Taxonomy" id="362788"/>
    <lineage>
        <taxon>Eukaryota</taxon>
        <taxon>Viridiplantae</taxon>
        <taxon>Streptophyta</taxon>
        <taxon>Embryophyta</taxon>
        <taxon>Tracheophyta</taxon>
        <taxon>Spermatophyta</taxon>
        <taxon>Magnoliopsida</taxon>
        <taxon>eudicotyledons</taxon>
        <taxon>Gunneridae</taxon>
        <taxon>Pentapetalae</taxon>
        <taxon>rosids</taxon>
        <taxon>fabids</taxon>
        <taxon>Fabales</taxon>
        <taxon>Fabaceae</taxon>
        <taxon>Caesalpinioideae</taxon>
        <taxon>Cassia clade</taxon>
        <taxon>Senna</taxon>
    </lineage>
</organism>
<keyword evidence="3" id="KW-1185">Reference proteome</keyword>
<feature type="region of interest" description="Disordered" evidence="1">
    <location>
        <begin position="1"/>
        <end position="45"/>
    </location>
</feature>
<dbReference type="GO" id="GO:0008270">
    <property type="term" value="F:zinc ion binding"/>
    <property type="evidence" value="ECO:0007669"/>
    <property type="project" value="UniProtKB-KW"/>
</dbReference>
<dbReference type="SUPFAM" id="SSF53098">
    <property type="entry name" value="Ribonuclease H-like"/>
    <property type="match status" value="1"/>
</dbReference>
<accession>A0A834TRV7</accession>
<name>A0A834TRV7_9FABA</name>
<proteinExistence type="predicted"/>
<protein>
    <submittedName>
        <fullName evidence="2">Zinc finger BED domain-containing protein RICESLEEPER 2-like</fullName>
    </submittedName>
</protein>
<comment type="caution">
    <text evidence="2">The sequence shown here is derived from an EMBL/GenBank/DDBJ whole genome shotgun (WGS) entry which is preliminary data.</text>
</comment>
<dbReference type="PANTHER" id="PTHR46481">
    <property type="entry name" value="ZINC FINGER BED DOMAIN-CONTAINING PROTEIN 4"/>
    <property type="match status" value="1"/>
</dbReference>
<dbReference type="GO" id="GO:0005634">
    <property type="term" value="C:nucleus"/>
    <property type="evidence" value="ECO:0007669"/>
    <property type="project" value="UniProtKB-SubCell"/>
</dbReference>
<sequence>MASLESKSATKEIMEDEYAEYETKERIDDEYAENDQSKKRKCMTSKVPLGSTKVEDELNDATSDLSITSIGESPTSTKWEEIRKAVSTFLVCANLPFGTVESPAFRDMLQTLSPECKTLSQHAAKRLVMTDYLNESNFVLDELGEASGKISLTSDYWRAEHTHDECMCLSQLMMNTLSQHAAKRFVMADYLNERDFVLNELGEAPGKISLTSDYWRTEHTHDEYMCITAHWIDKDWKKQKRIIYFKAIELPFSGNSLADEVAMCLSEWKIDEKVCSITLDSSTNNDGMATCLKLKSSIHKGLFRDGMFFQVRCCRDILNCIVQAALEKVDNIVTKIRNGVKYLKKSTPRRKEFYDMAEKIFHLDTSRKLKTDMCLRWNSTYLMLEHGIYYQKVFQLWGQKDDTFGMFVLSDEEWKKIEAVHKFL</sequence>